<organism evidence="2">
    <name type="scientific">Cyprideis torosa</name>
    <dbReference type="NCBI Taxonomy" id="163714"/>
    <lineage>
        <taxon>Eukaryota</taxon>
        <taxon>Metazoa</taxon>
        <taxon>Ecdysozoa</taxon>
        <taxon>Arthropoda</taxon>
        <taxon>Crustacea</taxon>
        <taxon>Oligostraca</taxon>
        <taxon>Ostracoda</taxon>
        <taxon>Podocopa</taxon>
        <taxon>Podocopida</taxon>
        <taxon>Cytherocopina</taxon>
        <taxon>Cytheroidea</taxon>
        <taxon>Cytherideidae</taxon>
        <taxon>Cyprideis</taxon>
    </lineage>
</organism>
<accession>A0A7R8W4I0</accession>
<feature type="region of interest" description="Disordered" evidence="1">
    <location>
        <begin position="308"/>
        <end position="332"/>
    </location>
</feature>
<proteinExistence type="predicted"/>
<dbReference type="AlphaFoldDB" id="A0A7R8W4I0"/>
<feature type="compositionally biased region" description="Basic and acidic residues" evidence="1">
    <location>
        <begin position="659"/>
        <end position="668"/>
    </location>
</feature>
<feature type="compositionally biased region" description="Basic and acidic residues" evidence="1">
    <location>
        <begin position="930"/>
        <end position="944"/>
    </location>
</feature>
<feature type="compositionally biased region" description="Basic and acidic residues" evidence="1">
    <location>
        <begin position="317"/>
        <end position="329"/>
    </location>
</feature>
<feature type="compositionally biased region" description="Basic residues" evidence="1">
    <location>
        <begin position="635"/>
        <end position="658"/>
    </location>
</feature>
<feature type="compositionally biased region" description="Basic residues" evidence="1">
    <location>
        <begin position="945"/>
        <end position="954"/>
    </location>
</feature>
<feature type="region of interest" description="Disordered" evidence="1">
    <location>
        <begin position="518"/>
        <end position="582"/>
    </location>
</feature>
<dbReference type="Pfam" id="PF00379">
    <property type="entry name" value="Chitin_bind_4"/>
    <property type="match status" value="2"/>
</dbReference>
<dbReference type="PROSITE" id="PS51155">
    <property type="entry name" value="CHIT_BIND_RR_2"/>
    <property type="match status" value="2"/>
</dbReference>
<feature type="region of interest" description="Disordered" evidence="1">
    <location>
        <begin position="250"/>
        <end position="295"/>
    </location>
</feature>
<feature type="region of interest" description="Disordered" evidence="1">
    <location>
        <begin position="629"/>
        <end position="684"/>
    </location>
</feature>
<dbReference type="GO" id="GO:0042302">
    <property type="term" value="F:structural constituent of cuticle"/>
    <property type="evidence" value="ECO:0007669"/>
    <property type="project" value="UniProtKB-UniRule"/>
</dbReference>
<protein>
    <submittedName>
        <fullName evidence="2">Uncharacterized protein</fullName>
    </submittedName>
</protein>
<name>A0A7R8W4I0_9CRUS</name>
<dbReference type="OrthoDB" id="8251006at2759"/>
<sequence length="1043" mass="115305">MFCRRVFRRRVFYGMMFCRMVFCQRVFFLSKRVLSKGILSKDVLSKDVLLKDVLSKDVLLKDVLCLSKGVLRNGVLSKGVGVLLKDVLSKDALSKDALSKDALSKDVLSKGFIITLTTLLLDGAVGDLGHPKAPQNSHVQNDEGPDRYFSFESENGQFRKEYRTPNGTQFGSYGWIDSIGNLRKYKYIADDWGYRIVDATVQKNVYGGNKYSNYESMGNDLLPPMDHSEGYSMEEVNHYGNSIGASYAGSIDPASMPHHHHSDEHGHGGNHHHNTPAAYATHPPEETDSVEDTPRFGSNKLHLFLVEPPSTMHGQPKPHEPKKPEHYHEYLPPMPIVPVSPQPNYSPPQSYFRPPAASNEVNPPAPIVQQPQASYHIPTTPKPVHYTAPPASYTPPPTTTTRPPVVYSPPLTEPPVVYPPPPTKPPVVYSPLSTKPPVVFYTAPPTTLGPSYVVPTTAHSYHTPPNSYNAPTTSYRPSKPVDSVKYTDSKLADHLFNQENRLNQKNSVYFIPSFKEGSSSEHHAPAHFARGTHGSKTESYAPKESTTYKEMPFSEAQKPSVHHHGISYKQAAKTRGSYGSSLPRPNYVVGYDEHGNSIHMSYNQLALRKKQTSFVPKSTNFVPKKVHQFTGHTSSSHHNHHHKHNHHLSTKTVHQHSKSHGEHVHQASDEDFNIDDTYVPPRFDDQNTKTMVAPSIGSHQNHYVDGDQFASASNSHAHFAAAPATLDTSYSPPSKPVNTYSVPSKPVSTYGPPSKPASTYGPPSKPVSIYGPPSKPVATYSVPAKPVSTEPVATYSAPSKPTVHEHHHSPEQIHNTEHHHNHHQKPSKPVTAYTAPPKPMPTYSAPSKPESTYGPPSKPVATYSAPSKPDSTYGPPSKPVATYSAPSKPESTYGPPSKPVATYSAPSKPESTYGPPSKPVATYSVPFKPESSHGSKPESHEPHNHHDHHQKGSYHHISSEKGISRDPLLTGVYIKNHHDQFGYNDGRQFHYEKTLSNGDRVGEYGYIDPFGIKRVVKYSTDDWGFHGNKESQFVGTGHTLSDH</sequence>
<dbReference type="EMBL" id="OB660071">
    <property type="protein sequence ID" value="CAD7222550.1"/>
    <property type="molecule type" value="Genomic_DNA"/>
</dbReference>
<feature type="region of interest" description="Disordered" evidence="1">
    <location>
        <begin position="727"/>
        <end position="764"/>
    </location>
</feature>
<feature type="compositionally biased region" description="Polar residues" evidence="1">
    <location>
        <begin position="727"/>
        <end position="742"/>
    </location>
</feature>
<reference evidence="2" key="1">
    <citation type="submission" date="2020-11" db="EMBL/GenBank/DDBJ databases">
        <authorList>
            <person name="Tran Van P."/>
        </authorList>
    </citation>
    <scope>NUCLEOTIDE SEQUENCE</scope>
</reference>
<evidence type="ECO:0000256" key="1">
    <source>
        <dbReference type="SAM" id="MobiDB-lite"/>
    </source>
</evidence>
<feature type="compositionally biased region" description="Basic and acidic residues" evidence="1">
    <location>
        <begin position="802"/>
        <end position="818"/>
    </location>
</feature>
<dbReference type="InterPro" id="IPR000618">
    <property type="entry name" value="Insect_cuticle"/>
</dbReference>
<evidence type="ECO:0000313" key="2">
    <source>
        <dbReference type="EMBL" id="CAD7222550.1"/>
    </source>
</evidence>
<feature type="region of interest" description="Disordered" evidence="1">
    <location>
        <begin position="791"/>
        <end position="959"/>
    </location>
</feature>
<gene>
    <name evidence="2" type="ORF">CTOB1V02_LOCUS552</name>
</gene>